<protein>
    <submittedName>
        <fullName evidence="9">AEC family transporter</fullName>
    </submittedName>
</protein>
<dbReference type="InterPro" id="IPR004776">
    <property type="entry name" value="Mem_transp_PIN-like"/>
</dbReference>
<keyword evidence="6 8" id="KW-1133">Transmembrane helix</keyword>
<comment type="caution">
    <text evidence="9">The sequence shown here is derived from an EMBL/GenBank/DDBJ whole genome shotgun (WGS) entry which is preliminary data.</text>
</comment>
<dbReference type="RefSeq" id="WP_197659552.1">
    <property type="nucleotide sequence ID" value="NZ_JAEAGR010000001.1"/>
</dbReference>
<sequence>MSLAGITFQQILVIFMIILIGIICYKTKLIDEKTNSKLSNILLMLVNPMVIFVSYQREFSKDLLEGLLISLILSTVTHLMSIFISYLVIRRKRRTKIYNNGKKLKELIANKDVEVERINIIYANVGFMGIPLVNGIFGTEGVFYVTASITMFNIFLWTHGVIMMSGSREFSLKSMLKKLLSPSIIAIAIGLTFFLLQIRVPDTIYQAFNHIASINTPFAMLIAGVTIGKTNILKLLTRYRVYFIAFLKLLFIPSILLLIYSRFPMSEVVLITALIMAAAPSATTGILFSIKYEKMLYYQQKFLQ</sequence>
<evidence type="ECO:0000313" key="10">
    <source>
        <dbReference type="Proteomes" id="UP000623269"/>
    </source>
</evidence>
<evidence type="ECO:0000256" key="3">
    <source>
        <dbReference type="ARBA" id="ARBA00022448"/>
    </source>
</evidence>
<dbReference type="PANTHER" id="PTHR36838:SF1">
    <property type="entry name" value="SLR1864 PROTEIN"/>
    <property type="match status" value="1"/>
</dbReference>
<evidence type="ECO:0000256" key="4">
    <source>
        <dbReference type="ARBA" id="ARBA00022475"/>
    </source>
</evidence>
<feature type="transmembrane region" description="Helical" evidence="8">
    <location>
        <begin position="37"/>
        <end position="55"/>
    </location>
</feature>
<keyword evidence="5 8" id="KW-0812">Transmembrane</keyword>
<dbReference type="Pfam" id="PF03547">
    <property type="entry name" value="Mem_trans"/>
    <property type="match status" value="1"/>
</dbReference>
<organism evidence="9 10">
    <name type="scientific">Mobilitalea sibirica</name>
    <dbReference type="NCBI Taxonomy" id="1462919"/>
    <lineage>
        <taxon>Bacteria</taxon>
        <taxon>Bacillati</taxon>
        <taxon>Bacillota</taxon>
        <taxon>Clostridia</taxon>
        <taxon>Lachnospirales</taxon>
        <taxon>Lachnospiraceae</taxon>
        <taxon>Mobilitalea</taxon>
    </lineage>
</organism>
<comment type="subcellular location">
    <subcellularLocation>
        <location evidence="1">Cell membrane</location>
        <topology evidence="1">Multi-pass membrane protein</topology>
    </subcellularLocation>
</comment>
<dbReference type="EMBL" id="JAEAGR010000001">
    <property type="protein sequence ID" value="MBH1939319.1"/>
    <property type="molecule type" value="Genomic_DNA"/>
</dbReference>
<accession>A0A8J7HBK2</accession>
<name>A0A8J7HBK2_9FIRM</name>
<feature type="transmembrane region" description="Helical" evidence="8">
    <location>
        <begin position="6"/>
        <end position="25"/>
    </location>
</feature>
<comment type="similarity">
    <text evidence="2">Belongs to the auxin efflux carrier (TC 2.A.69) family.</text>
</comment>
<evidence type="ECO:0000256" key="6">
    <source>
        <dbReference type="ARBA" id="ARBA00022989"/>
    </source>
</evidence>
<dbReference type="InterPro" id="IPR038770">
    <property type="entry name" value="Na+/solute_symporter_sf"/>
</dbReference>
<dbReference type="Proteomes" id="UP000623269">
    <property type="component" value="Unassembled WGS sequence"/>
</dbReference>
<evidence type="ECO:0000313" key="9">
    <source>
        <dbReference type="EMBL" id="MBH1939319.1"/>
    </source>
</evidence>
<feature type="transmembrane region" description="Helical" evidence="8">
    <location>
        <begin position="67"/>
        <end position="89"/>
    </location>
</feature>
<feature type="transmembrane region" description="Helical" evidence="8">
    <location>
        <begin position="239"/>
        <end position="263"/>
    </location>
</feature>
<proteinExistence type="inferred from homology"/>
<dbReference type="GO" id="GO:0005886">
    <property type="term" value="C:plasma membrane"/>
    <property type="evidence" value="ECO:0007669"/>
    <property type="project" value="UniProtKB-SubCell"/>
</dbReference>
<evidence type="ECO:0000256" key="5">
    <source>
        <dbReference type="ARBA" id="ARBA00022692"/>
    </source>
</evidence>
<evidence type="ECO:0000256" key="2">
    <source>
        <dbReference type="ARBA" id="ARBA00010145"/>
    </source>
</evidence>
<keyword evidence="4" id="KW-1003">Cell membrane</keyword>
<keyword evidence="7 8" id="KW-0472">Membrane</keyword>
<feature type="transmembrane region" description="Helical" evidence="8">
    <location>
        <begin position="120"/>
        <end position="137"/>
    </location>
</feature>
<dbReference type="AlphaFoldDB" id="A0A8J7HBK2"/>
<feature type="transmembrane region" description="Helical" evidence="8">
    <location>
        <begin position="204"/>
        <end position="227"/>
    </location>
</feature>
<feature type="transmembrane region" description="Helical" evidence="8">
    <location>
        <begin position="179"/>
        <end position="198"/>
    </location>
</feature>
<feature type="transmembrane region" description="Helical" evidence="8">
    <location>
        <begin position="143"/>
        <end position="167"/>
    </location>
</feature>
<evidence type="ECO:0000256" key="7">
    <source>
        <dbReference type="ARBA" id="ARBA00023136"/>
    </source>
</evidence>
<evidence type="ECO:0000256" key="8">
    <source>
        <dbReference type="SAM" id="Phobius"/>
    </source>
</evidence>
<dbReference type="Gene3D" id="1.20.1530.20">
    <property type="match status" value="1"/>
</dbReference>
<keyword evidence="3" id="KW-0813">Transport</keyword>
<dbReference type="PANTHER" id="PTHR36838">
    <property type="entry name" value="AUXIN EFFLUX CARRIER FAMILY PROTEIN"/>
    <property type="match status" value="1"/>
</dbReference>
<keyword evidence="10" id="KW-1185">Reference proteome</keyword>
<evidence type="ECO:0000256" key="1">
    <source>
        <dbReference type="ARBA" id="ARBA00004651"/>
    </source>
</evidence>
<feature type="transmembrane region" description="Helical" evidence="8">
    <location>
        <begin position="269"/>
        <end position="290"/>
    </location>
</feature>
<gene>
    <name evidence="9" type="ORF">I5677_00265</name>
</gene>
<reference evidence="9" key="1">
    <citation type="submission" date="2020-12" db="EMBL/GenBank/DDBJ databases">
        <title>M. sibirica DSM 26468T genome.</title>
        <authorList>
            <person name="Thieme N."/>
            <person name="Rettenmaier R."/>
            <person name="Zverlov V."/>
            <person name="Liebl W."/>
        </authorList>
    </citation>
    <scope>NUCLEOTIDE SEQUENCE</scope>
    <source>
        <strain evidence="9">DSM 26468</strain>
    </source>
</reference>
<dbReference type="GO" id="GO:0055085">
    <property type="term" value="P:transmembrane transport"/>
    <property type="evidence" value="ECO:0007669"/>
    <property type="project" value="InterPro"/>
</dbReference>